<feature type="domain" description="LysM" evidence="5">
    <location>
        <begin position="617"/>
        <end position="663"/>
    </location>
</feature>
<keyword evidence="2" id="KW-0843">Virulence</keyword>
<evidence type="ECO:0000259" key="5">
    <source>
        <dbReference type="PROSITE" id="PS51782"/>
    </source>
</evidence>
<keyword evidence="1" id="KW-0147">Chitin-binding</keyword>
<dbReference type="OrthoDB" id="5985073at2759"/>
<dbReference type="CDD" id="cd00118">
    <property type="entry name" value="LysM"/>
    <property type="match status" value="5"/>
</dbReference>
<protein>
    <recommendedName>
        <fullName evidence="5">LysM domain-containing protein</fullName>
    </recommendedName>
</protein>
<dbReference type="SUPFAM" id="SSF54106">
    <property type="entry name" value="LysM domain"/>
    <property type="match status" value="5"/>
</dbReference>
<dbReference type="PANTHER" id="PTHR34997">
    <property type="entry name" value="AM15"/>
    <property type="match status" value="1"/>
</dbReference>
<feature type="signal peptide" evidence="4">
    <location>
        <begin position="1"/>
        <end position="28"/>
    </location>
</feature>
<evidence type="ECO:0000256" key="2">
    <source>
        <dbReference type="ARBA" id="ARBA00023026"/>
    </source>
</evidence>
<feature type="region of interest" description="Disordered" evidence="3">
    <location>
        <begin position="588"/>
        <end position="608"/>
    </location>
</feature>
<organism evidence="6 7">
    <name type="scientific">Aspergillus felis</name>
    <dbReference type="NCBI Taxonomy" id="1287682"/>
    <lineage>
        <taxon>Eukaryota</taxon>
        <taxon>Fungi</taxon>
        <taxon>Dikarya</taxon>
        <taxon>Ascomycota</taxon>
        <taxon>Pezizomycotina</taxon>
        <taxon>Eurotiomycetes</taxon>
        <taxon>Eurotiomycetidae</taxon>
        <taxon>Eurotiales</taxon>
        <taxon>Aspergillaceae</taxon>
        <taxon>Aspergillus</taxon>
        <taxon>Aspergillus subgen. Fumigati</taxon>
    </lineage>
</organism>
<dbReference type="SMART" id="SM00257">
    <property type="entry name" value="LysM"/>
    <property type="match status" value="5"/>
</dbReference>
<dbReference type="Proteomes" id="UP000654922">
    <property type="component" value="Unassembled WGS sequence"/>
</dbReference>
<evidence type="ECO:0000256" key="1">
    <source>
        <dbReference type="ARBA" id="ARBA00022669"/>
    </source>
</evidence>
<feature type="domain" description="LysM" evidence="5">
    <location>
        <begin position="537"/>
        <end position="583"/>
    </location>
</feature>
<dbReference type="EMBL" id="JACBAE010001091">
    <property type="protein sequence ID" value="KAF7173268.1"/>
    <property type="molecule type" value="Genomic_DNA"/>
</dbReference>
<evidence type="ECO:0000313" key="6">
    <source>
        <dbReference type="EMBL" id="KAF7173268.1"/>
    </source>
</evidence>
<dbReference type="PANTHER" id="PTHR34997:SF18">
    <property type="entry name" value="LYSM DOMAIN-CONTAINING PROTEIN"/>
    <property type="match status" value="1"/>
</dbReference>
<comment type="caution">
    <text evidence="6">The sequence shown here is derived from an EMBL/GenBank/DDBJ whole genome shotgun (WGS) entry which is preliminary data.</text>
</comment>
<dbReference type="InterPro" id="IPR052210">
    <property type="entry name" value="LysM1-like"/>
</dbReference>
<dbReference type="GO" id="GO:0008061">
    <property type="term" value="F:chitin binding"/>
    <property type="evidence" value="ECO:0007669"/>
    <property type="project" value="UniProtKB-KW"/>
</dbReference>
<dbReference type="Gene3D" id="3.10.350.10">
    <property type="entry name" value="LysM domain"/>
    <property type="match status" value="5"/>
</dbReference>
<dbReference type="Pfam" id="PF01476">
    <property type="entry name" value="LysM"/>
    <property type="match status" value="5"/>
</dbReference>
<evidence type="ECO:0000256" key="3">
    <source>
        <dbReference type="SAM" id="MobiDB-lite"/>
    </source>
</evidence>
<feature type="domain" description="LysM" evidence="5">
    <location>
        <begin position="456"/>
        <end position="503"/>
    </location>
</feature>
<name>A0A8H6QID9_9EURO</name>
<feature type="domain" description="LysM" evidence="5">
    <location>
        <begin position="196"/>
        <end position="241"/>
    </location>
</feature>
<evidence type="ECO:0000313" key="7">
    <source>
        <dbReference type="Proteomes" id="UP000654922"/>
    </source>
</evidence>
<dbReference type="InterPro" id="IPR036779">
    <property type="entry name" value="LysM_dom_sf"/>
</dbReference>
<dbReference type="AlphaFoldDB" id="A0A8H6QID9"/>
<dbReference type="InterPro" id="IPR018392">
    <property type="entry name" value="LysM"/>
</dbReference>
<gene>
    <name evidence="6" type="ORF">CNMCM5623_005495</name>
</gene>
<accession>A0A8H6QID9</accession>
<evidence type="ECO:0000256" key="4">
    <source>
        <dbReference type="SAM" id="SignalP"/>
    </source>
</evidence>
<proteinExistence type="predicted"/>
<feature type="chain" id="PRO_5034083746" description="LysM domain-containing protein" evidence="4">
    <location>
        <begin position="29"/>
        <end position="667"/>
    </location>
</feature>
<dbReference type="PROSITE" id="PS51782">
    <property type="entry name" value="LYSM"/>
    <property type="match status" value="4"/>
</dbReference>
<sequence length="667" mass="69989">MSVTVHFSTSKASVLLLLLLALGREIGALQLFNSTPSGLPSACGEALTANVTCDQLLSAPLISNQQYVDNVTLAAVCTTACSDSLLSFKDDVESACGATEYTFRAASIKPGGDYCYSAINNPNNTVQACSDCFLQYEAAMLGSSYGLVRVDPGSFSSLLSSCGMPASSYPYTVPTSTVATPTSSTTVTATSTCTGTSYTVQEGDSCDSIALVNLIATDRFITENGLDLNCSTLKVGNEVCLGASCALYQVQPNDTCDSILANHTFYLTQLLSWNPTIHTTCDNLDTFVGKDICVSPPGSTEWDVTPTTFTTTWNVTFVLQTTLFTSIPSQTAAPNYTTSWFVSTTTIANHTVTGTASASDVVSAYNDLLVYCPITYDDTMSGWSPYDLPDDCLDGLLEYCSPSINATMPASTSFPASCSPAYWDAQVTASSTAPLTPSTSSVSVPEQTGIPTNCDAYYVVQANDTCAGIVSAFGNFTLTQFYSWNPAVGSSCSNLLIGYAVCIGVSGGPSATPTTTSTASSSIPSPLMPSTVADCTEYYYVVSGDTCASIEAAYGITAAQFAEWNPYIGSGCTNLWLDTYICVAAPDSSSSTPTTTQSATTTVPSPTMPSTDPNCTKYYYVVSGDTCAGIEAANGITATEFDTWNPYIGSDCSNLWLNYYVCVAASS</sequence>
<keyword evidence="4" id="KW-0732">Signal</keyword>
<reference evidence="6" key="1">
    <citation type="submission" date="2020-06" db="EMBL/GenBank/DDBJ databases">
        <title>Draft genome sequences of strains closely related to Aspergillus parafelis and Aspergillus hiratsukae.</title>
        <authorList>
            <person name="Dos Santos R.A.C."/>
            <person name="Rivero-Menendez O."/>
            <person name="Steenwyk J.L."/>
            <person name="Mead M.E."/>
            <person name="Goldman G.H."/>
            <person name="Alastruey-Izquierdo A."/>
            <person name="Rokas A."/>
        </authorList>
    </citation>
    <scope>NUCLEOTIDE SEQUENCE</scope>
    <source>
        <strain evidence="6">CNM-CM5623</strain>
    </source>
</reference>